<dbReference type="InterPro" id="IPR029021">
    <property type="entry name" value="Prot-tyrosine_phosphatase-like"/>
</dbReference>
<protein>
    <submittedName>
        <fullName evidence="2">Unnamed protein product</fullName>
    </submittedName>
</protein>
<keyword evidence="3" id="KW-1185">Reference proteome</keyword>
<gene>
    <name evidence="2" type="ORF">Plil01_000574100</name>
</gene>
<dbReference type="OrthoDB" id="10252009at2759"/>
<dbReference type="EMBL" id="BSXW01000245">
    <property type="protein sequence ID" value="GMF16230.1"/>
    <property type="molecule type" value="Genomic_DNA"/>
</dbReference>
<dbReference type="Gene3D" id="3.90.190.10">
    <property type="entry name" value="Protein tyrosine phosphatase superfamily"/>
    <property type="match status" value="1"/>
</dbReference>
<comment type="caution">
    <text evidence="2">The sequence shown here is derived from an EMBL/GenBank/DDBJ whole genome shotgun (WGS) entry which is preliminary data.</text>
</comment>
<organism evidence="2 3">
    <name type="scientific">Phytophthora lilii</name>
    <dbReference type="NCBI Taxonomy" id="2077276"/>
    <lineage>
        <taxon>Eukaryota</taxon>
        <taxon>Sar</taxon>
        <taxon>Stramenopiles</taxon>
        <taxon>Oomycota</taxon>
        <taxon>Peronosporomycetes</taxon>
        <taxon>Peronosporales</taxon>
        <taxon>Peronosporaceae</taxon>
        <taxon>Phytophthora</taxon>
    </lineage>
</organism>
<dbReference type="Proteomes" id="UP001165083">
    <property type="component" value="Unassembled WGS sequence"/>
</dbReference>
<feature type="compositionally biased region" description="Basic and acidic residues" evidence="1">
    <location>
        <begin position="103"/>
        <end position="116"/>
    </location>
</feature>
<evidence type="ECO:0000313" key="3">
    <source>
        <dbReference type="Proteomes" id="UP001165083"/>
    </source>
</evidence>
<reference evidence="2" key="1">
    <citation type="submission" date="2023-04" db="EMBL/GenBank/DDBJ databases">
        <title>Phytophthora lilii NBRC 32176.</title>
        <authorList>
            <person name="Ichikawa N."/>
            <person name="Sato H."/>
            <person name="Tonouchi N."/>
        </authorList>
    </citation>
    <scope>NUCLEOTIDE SEQUENCE</scope>
    <source>
        <strain evidence="2">NBRC 32176</strain>
    </source>
</reference>
<feature type="region of interest" description="Disordered" evidence="1">
    <location>
        <begin position="44"/>
        <end position="150"/>
    </location>
</feature>
<accession>A0A9W6WTL3</accession>
<evidence type="ECO:0000256" key="1">
    <source>
        <dbReference type="SAM" id="MobiDB-lite"/>
    </source>
</evidence>
<proteinExistence type="predicted"/>
<dbReference type="SUPFAM" id="SSF52799">
    <property type="entry name" value="(Phosphotyrosine protein) phosphatases II"/>
    <property type="match status" value="1"/>
</dbReference>
<sequence length="150" mass="16574">MKLRSMNFEQALAFVVERRPIANPNESFRRQLQEYGRRLQRAVVKQKSARAARGPVGPSLPPSVAKSETNDAVKDQDPATSIGPQLPPHLMKGRAAPASSSEKLAEDKKSEVEEKAVIGPSIPPHLKRQRDGNDDGEDTSSKKRKSEHDE</sequence>
<name>A0A9W6WTL3_9STRA</name>
<dbReference type="AlphaFoldDB" id="A0A9W6WTL3"/>
<feature type="compositionally biased region" description="Basic and acidic residues" evidence="1">
    <location>
        <begin position="68"/>
        <end position="77"/>
    </location>
</feature>
<evidence type="ECO:0000313" key="2">
    <source>
        <dbReference type="EMBL" id="GMF16230.1"/>
    </source>
</evidence>